<dbReference type="SMART" id="SM00256">
    <property type="entry name" value="FBOX"/>
    <property type="match status" value="1"/>
</dbReference>
<dbReference type="InterPro" id="IPR036047">
    <property type="entry name" value="F-box-like_dom_sf"/>
</dbReference>
<evidence type="ECO:0000256" key="13">
    <source>
        <dbReference type="ARBA" id="ARBA00079846"/>
    </source>
</evidence>
<feature type="compositionally biased region" description="Polar residues" evidence="15">
    <location>
        <begin position="998"/>
        <end position="1009"/>
    </location>
</feature>
<dbReference type="GO" id="GO:0006606">
    <property type="term" value="P:protein import into nucleus"/>
    <property type="evidence" value="ECO:0007669"/>
    <property type="project" value="InterPro"/>
</dbReference>
<keyword evidence="3" id="KW-0813">Transport</keyword>
<keyword evidence="9" id="KW-0653">Protein transport</keyword>
<comment type="function">
    <text evidence="1">Substrate-recognition component of the SCF (SKP1-CUL1-F-box protein)-type E3 ubiquitin ligase complex.</text>
</comment>
<dbReference type="InterPro" id="IPR001810">
    <property type="entry name" value="F-box_dom"/>
</dbReference>
<evidence type="ECO:0000256" key="9">
    <source>
        <dbReference type="ARBA" id="ARBA00022927"/>
    </source>
</evidence>
<dbReference type="PROSITE" id="PS00678">
    <property type="entry name" value="WD_REPEATS_1"/>
    <property type="match status" value="2"/>
</dbReference>
<proteinExistence type="predicted"/>
<dbReference type="Gene3D" id="1.25.10.10">
    <property type="entry name" value="Leucine-rich Repeat Variant"/>
    <property type="match status" value="2"/>
</dbReference>
<dbReference type="SUPFAM" id="SSF81383">
    <property type="entry name" value="F-box domain"/>
    <property type="match status" value="1"/>
</dbReference>
<dbReference type="PROSITE" id="PS50082">
    <property type="entry name" value="WD_REPEATS_2"/>
    <property type="match status" value="2"/>
</dbReference>
<feature type="domain" description="F-box" evidence="16">
    <location>
        <begin position="1031"/>
        <end position="1078"/>
    </location>
</feature>
<gene>
    <name evidence="17" type="ORF">PODLI_1B012874</name>
</gene>
<feature type="compositionally biased region" description="Low complexity" evidence="15">
    <location>
        <begin position="987"/>
        <end position="996"/>
    </location>
</feature>
<dbReference type="Pfam" id="PF25574">
    <property type="entry name" value="TPR_IMB1"/>
    <property type="match status" value="1"/>
</dbReference>
<dbReference type="PROSITE" id="PS50294">
    <property type="entry name" value="WD_REPEATS_REGION"/>
    <property type="match status" value="1"/>
</dbReference>
<dbReference type="FunFam" id="2.130.10.10:FF:000641">
    <property type="entry name" value="F-box/WD repeat-containing protein 9 isoform X2"/>
    <property type="match status" value="1"/>
</dbReference>
<dbReference type="InterPro" id="IPR019775">
    <property type="entry name" value="WD40_repeat_CS"/>
</dbReference>
<evidence type="ECO:0000256" key="2">
    <source>
        <dbReference type="ARBA" id="ARBA00004496"/>
    </source>
</evidence>
<evidence type="ECO:0000256" key="15">
    <source>
        <dbReference type="SAM" id="MobiDB-lite"/>
    </source>
</evidence>
<dbReference type="SUPFAM" id="SSF48371">
    <property type="entry name" value="ARM repeat"/>
    <property type="match status" value="1"/>
</dbReference>
<evidence type="ECO:0000256" key="8">
    <source>
        <dbReference type="ARBA" id="ARBA00022786"/>
    </source>
</evidence>
<keyword evidence="5" id="KW-0597">Phosphoprotein</keyword>
<dbReference type="FunFam" id="1.20.1280.50:FF:000062">
    <property type="entry name" value="F-box/WD repeat-containing protein 9 isoform X2"/>
    <property type="match status" value="1"/>
</dbReference>
<dbReference type="GO" id="GO:0005737">
    <property type="term" value="C:cytoplasm"/>
    <property type="evidence" value="ECO:0007669"/>
    <property type="project" value="UniProtKB-SubCell"/>
</dbReference>
<dbReference type="Pfam" id="PF12937">
    <property type="entry name" value="F-box-like"/>
    <property type="match status" value="1"/>
</dbReference>
<accession>A0AA35NWI1</accession>
<dbReference type="Proteomes" id="UP001178461">
    <property type="component" value="Chromosome 2"/>
</dbReference>
<dbReference type="InterPro" id="IPR015943">
    <property type="entry name" value="WD40/YVTN_repeat-like_dom_sf"/>
</dbReference>
<dbReference type="GO" id="GO:0031267">
    <property type="term" value="F:small GTPase binding"/>
    <property type="evidence" value="ECO:0007669"/>
    <property type="project" value="InterPro"/>
</dbReference>
<dbReference type="SMART" id="SM00320">
    <property type="entry name" value="WD40"/>
    <property type="match status" value="6"/>
</dbReference>
<evidence type="ECO:0000256" key="11">
    <source>
        <dbReference type="ARBA" id="ARBA00062674"/>
    </source>
</evidence>
<dbReference type="SUPFAM" id="SSF50978">
    <property type="entry name" value="WD40 repeat-like"/>
    <property type="match status" value="1"/>
</dbReference>
<dbReference type="InterPro" id="IPR036322">
    <property type="entry name" value="WD40_repeat_dom_sf"/>
</dbReference>
<evidence type="ECO:0000256" key="4">
    <source>
        <dbReference type="ARBA" id="ARBA00022490"/>
    </source>
</evidence>
<feature type="repeat" description="WD" evidence="14">
    <location>
        <begin position="1177"/>
        <end position="1208"/>
    </location>
</feature>
<evidence type="ECO:0000259" key="16">
    <source>
        <dbReference type="PROSITE" id="PS50181"/>
    </source>
</evidence>
<feature type="repeat" description="WD" evidence="14">
    <location>
        <begin position="1124"/>
        <end position="1158"/>
    </location>
</feature>
<dbReference type="GO" id="GO:0005634">
    <property type="term" value="C:nucleus"/>
    <property type="evidence" value="ECO:0007669"/>
    <property type="project" value="UniProtKB-SubCell"/>
</dbReference>
<feature type="compositionally biased region" description="Polar residues" evidence="15">
    <location>
        <begin position="55"/>
        <end position="72"/>
    </location>
</feature>
<keyword evidence="8" id="KW-0833">Ubl conjugation pathway</keyword>
<dbReference type="Gene3D" id="1.20.1280.50">
    <property type="match status" value="1"/>
</dbReference>
<dbReference type="Pfam" id="PF03810">
    <property type="entry name" value="IBN_N"/>
    <property type="match status" value="1"/>
</dbReference>
<evidence type="ECO:0000256" key="10">
    <source>
        <dbReference type="ARBA" id="ARBA00022990"/>
    </source>
</evidence>
<evidence type="ECO:0000256" key="14">
    <source>
        <dbReference type="PROSITE-ProRule" id="PRU00221"/>
    </source>
</evidence>
<dbReference type="Pfam" id="PF13513">
    <property type="entry name" value="HEAT_EZ"/>
    <property type="match status" value="1"/>
</dbReference>
<organism evidence="17 18">
    <name type="scientific">Podarcis lilfordi</name>
    <name type="common">Lilford's wall lizard</name>
    <dbReference type="NCBI Taxonomy" id="74358"/>
    <lineage>
        <taxon>Eukaryota</taxon>
        <taxon>Metazoa</taxon>
        <taxon>Chordata</taxon>
        <taxon>Craniata</taxon>
        <taxon>Vertebrata</taxon>
        <taxon>Euteleostomi</taxon>
        <taxon>Lepidosauria</taxon>
        <taxon>Squamata</taxon>
        <taxon>Bifurcata</taxon>
        <taxon>Unidentata</taxon>
        <taxon>Episquamata</taxon>
        <taxon>Laterata</taxon>
        <taxon>Lacertibaenia</taxon>
        <taxon>Lacertidae</taxon>
        <taxon>Podarcis</taxon>
    </lineage>
</organism>
<keyword evidence="10" id="KW-0007">Acetylation</keyword>
<dbReference type="SMART" id="SM00913">
    <property type="entry name" value="IBN_N"/>
    <property type="match status" value="1"/>
</dbReference>
<evidence type="ECO:0000313" key="18">
    <source>
        <dbReference type="Proteomes" id="UP001178461"/>
    </source>
</evidence>
<evidence type="ECO:0000256" key="1">
    <source>
        <dbReference type="ARBA" id="ARBA00003437"/>
    </source>
</evidence>
<evidence type="ECO:0000256" key="3">
    <source>
        <dbReference type="ARBA" id="ARBA00022448"/>
    </source>
</evidence>
<dbReference type="InterPro" id="IPR058584">
    <property type="entry name" value="IMB1_TNPO1-like_TPR"/>
</dbReference>
<keyword evidence="7" id="KW-0677">Repeat</keyword>
<evidence type="ECO:0000256" key="12">
    <source>
        <dbReference type="ARBA" id="ARBA00072497"/>
    </source>
</evidence>
<name>A0AA35NWI1_9SAUR</name>
<comment type="subunit">
    <text evidence="11">Interacts with SKP1 and CUL1.</text>
</comment>
<dbReference type="PROSITE" id="PS50181">
    <property type="entry name" value="FBOX"/>
    <property type="match status" value="1"/>
</dbReference>
<dbReference type="Gene3D" id="2.130.10.10">
    <property type="entry name" value="YVTN repeat-like/Quinoprotein amine dehydrogenase"/>
    <property type="match status" value="2"/>
</dbReference>
<dbReference type="PANTHER" id="PTHR10527">
    <property type="entry name" value="IMPORTIN BETA"/>
    <property type="match status" value="1"/>
</dbReference>
<evidence type="ECO:0000313" key="17">
    <source>
        <dbReference type="EMBL" id="CAI5766374.1"/>
    </source>
</evidence>
<evidence type="ECO:0000256" key="5">
    <source>
        <dbReference type="ARBA" id="ARBA00022553"/>
    </source>
</evidence>
<dbReference type="InterPro" id="IPR001680">
    <property type="entry name" value="WD40_rpt"/>
</dbReference>
<dbReference type="InterPro" id="IPR011989">
    <property type="entry name" value="ARM-like"/>
</dbReference>
<dbReference type="InterPro" id="IPR016024">
    <property type="entry name" value="ARM-type_fold"/>
</dbReference>
<dbReference type="EMBL" id="OX395127">
    <property type="protein sequence ID" value="CAI5766374.1"/>
    <property type="molecule type" value="Genomic_DNA"/>
</dbReference>
<keyword evidence="6 14" id="KW-0853">WD repeat</keyword>
<reference evidence="17" key="1">
    <citation type="submission" date="2022-12" db="EMBL/GenBank/DDBJ databases">
        <authorList>
            <person name="Alioto T."/>
            <person name="Alioto T."/>
            <person name="Gomez Garrido J."/>
        </authorList>
    </citation>
    <scope>NUCLEOTIDE SEQUENCE</scope>
</reference>
<feature type="compositionally biased region" description="Acidic residues" evidence="15">
    <location>
        <begin position="396"/>
        <end position="412"/>
    </location>
</feature>
<dbReference type="InterPro" id="IPR040122">
    <property type="entry name" value="Importin_beta"/>
</dbReference>
<dbReference type="InterPro" id="IPR001494">
    <property type="entry name" value="Importin-beta_N"/>
</dbReference>
<feature type="compositionally biased region" description="Basic and acidic residues" evidence="15">
    <location>
        <begin position="955"/>
        <end position="973"/>
    </location>
</feature>
<evidence type="ECO:0000256" key="6">
    <source>
        <dbReference type="ARBA" id="ARBA00022574"/>
    </source>
</evidence>
<sequence length="1413" mass="157768">MSEVNSIKSHVSGRDGGRPGSSPACRVRLAAPTFFFPPSAPKPRPEPGHAGTGQIGSFPSWTGSQMNRASTTQRIVQDKLKQLNQFPDFNNYLIFVLTRLKSEDEPTRSLSGLILKNNVKAHYQSFPQPVAEFIKQECLNNIGDASSLIRATIGILITTIASKGELQMWPELLPQLCNLLNSEDYNTCEGAFGALQKICEDSAELLDSDALNRPLNVMIPKFLQFFKHCSPKIRSHAIACVNQFIMERAQALMDNIDTFIEHLFALAVDEDPEVRKNVCRALVMLLEVRIDRLIPHMHSIIQYMLQRTQDSDENVALEACEFWLTLAEQPICKEVLSSHLVQLIPILVNGMKYSEIDIILLKGDVEEDEAIPDSEQDIKPRFHKSRTVTLQHEEERLQDDEDGEDEDDDDDTLSDWNLRKCSAAALDVLANVFRDELLPHLLPLLKGLLFHPEWVIKESGILVLGAIAEGCMQGMVPYLPELIPHLIQCLSDKKALVRSIACWTLSRYAHWVVSQPPDMYLKPLMTELLKRILDSNKRVQEAACSAFATLEEEACTELVPYLSFILDTLVFAFGKYQHKNLLILYDAIGTLADSVGHHLNQPEYIQKLMPPLIQKWNELKDEDKDLFPLLECLSSVATALQSGFLPYCEPVYQRCVTLVQKTLAQAMMYSQHPDQYEAPDKDFMIVALDLLSGLAEGLGCHVEQLVARSNIMTLLFQCMQDTMPEVRQSSFALLGDLTKACFMHVKPCIAEFMPILGTNLNPEFISVCNNATWAIGEICMQMGAEMQPYVQMVLNNLVEIINRPNTPKTLLENTAITIGRLGYVCPQEVAPMLQQFIRPWCTSLRNIRDNEEKDSAFRGICMMIGVNPGGVVQDFIFFCDAVASWVSPKDDLRDMFYKILHGFKDQANSETVLGSCVRWEEYWELVHNPVLQIPVNGGKVEAARPTGMDAPPDSATEHQDSDNDSDTESKADPDTQAQEYIERVLGSSSQSSQASQCLPPTSLSVSDKAQVSDHRCPPLELKKSPVSDDTASGLLSLPLELILEICSYLKPRFVLGVLPLVCKTLRDILQDEVTWRIRLLKRISSSYPVVEDDAFNWPAACIELEEHLQQWAENGRNTEHFSLAEGHFASVDSVLLLQGGKLCVSGSRDRNVNLWDLRELGKAPEKVLVKALGTERNGTHKGWVWSLAARDDHVCSGSWDSTVKLWDIAANGQQCGEIKGKAAVLCLSYLPDILVTGTYDKKVSVYDPRAALAPVKSRKLHSSAVLSLAADERFILSGSEDRTLVCFDRRANSVLQRLQLDSYLLTMSYHGAQLWAGDNNGQLYVFENKGGCFQHIRYFDVGHRSQITGIQHSLGALYTTSTDKTLRIHVPTDPPKVICSHTHSCVLNGISVEGNMAVAASGGVSVEVWKLSV</sequence>
<dbReference type="Pfam" id="PF00400">
    <property type="entry name" value="WD40"/>
    <property type="match status" value="3"/>
</dbReference>
<comment type="subcellular location">
    <subcellularLocation>
        <location evidence="2">Cytoplasm</location>
    </subcellularLocation>
</comment>
<evidence type="ECO:0000256" key="7">
    <source>
        <dbReference type="ARBA" id="ARBA00022737"/>
    </source>
</evidence>
<feature type="region of interest" description="Disordered" evidence="15">
    <location>
        <begin position="36"/>
        <end position="72"/>
    </location>
</feature>
<feature type="region of interest" description="Disordered" evidence="15">
    <location>
        <begin position="941"/>
        <end position="1010"/>
    </location>
</feature>
<feature type="region of interest" description="Disordered" evidence="15">
    <location>
        <begin position="389"/>
        <end position="412"/>
    </location>
</feature>
<keyword evidence="4" id="KW-0963">Cytoplasm</keyword>
<protein>
    <recommendedName>
        <fullName evidence="12">F-box/WD repeat-containing protein 9</fullName>
    </recommendedName>
    <alternativeName>
        <fullName evidence="13">F-box and WD-40 domain-containing protein 9</fullName>
    </alternativeName>
</protein>
<keyword evidence="18" id="KW-1185">Reference proteome</keyword>
<feature type="region of interest" description="Disordered" evidence="15">
    <location>
        <begin position="1"/>
        <end position="24"/>
    </location>
</feature>